<proteinExistence type="predicted"/>
<dbReference type="RefSeq" id="WP_162441786.1">
    <property type="nucleotide sequence ID" value="NZ_CP048222.1"/>
</dbReference>
<dbReference type="PROSITE" id="PS51257">
    <property type="entry name" value="PROKAR_LIPOPROTEIN"/>
    <property type="match status" value="1"/>
</dbReference>
<dbReference type="Proteomes" id="UP000480178">
    <property type="component" value="Chromosome"/>
</dbReference>
<dbReference type="AlphaFoldDB" id="A0A6C0GCM1"/>
<evidence type="ECO:0000313" key="2">
    <source>
        <dbReference type="Proteomes" id="UP000480178"/>
    </source>
</evidence>
<name>A0A6C0GCM1_9BACT</name>
<organism evidence="1 2">
    <name type="scientific">Rhodocytophaga rosea</name>
    <dbReference type="NCBI Taxonomy" id="2704465"/>
    <lineage>
        <taxon>Bacteria</taxon>
        <taxon>Pseudomonadati</taxon>
        <taxon>Bacteroidota</taxon>
        <taxon>Cytophagia</taxon>
        <taxon>Cytophagales</taxon>
        <taxon>Rhodocytophagaceae</taxon>
        <taxon>Rhodocytophaga</taxon>
    </lineage>
</organism>
<dbReference type="EMBL" id="CP048222">
    <property type="protein sequence ID" value="QHT65706.1"/>
    <property type="molecule type" value="Genomic_DNA"/>
</dbReference>
<keyword evidence="2" id="KW-1185">Reference proteome</keyword>
<sequence length="116" mass="13381">MKSRFIISILILSISCSQKSDLEIDTKELIRNIDRYHLDTLAISGKVIVEFENVALYLDDIDEPEKALWLNSTDKNFDYQSLKNKEVIIRGVIDKNDKGHLNQFLGSIEIIEVIEK</sequence>
<evidence type="ECO:0000313" key="1">
    <source>
        <dbReference type="EMBL" id="QHT65706.1"/>
    </source>
</evidence>
<protein>
    <submittedName>
        <fullName evidence="1">Uncharacterized protein</fullName>
    </submittedName>
</protein>
<dbReference type="KEGG" id="rhoz:GXP67_03005"/>
<gene>
    <name evidence="1" type="ORF">GXP67_03005</name>
</gene>
<accession>A0A6C0GCM1</accession>
<reference evidence="1 2" key="1">
    <citation type="submission" date="2020-01" db="EMBL/GenBank/DDBJ databases">
        <authorList>
            <person name="Kim M.K."/>
        </authorList>
    </citation>
    <scope>NUCLEOTIDE SEQUENCE [LARGE SCALE GENOMIC DNA]</scope>
    <source>
        <strain evidence="1 2">172606-1</strain>
    </source>
</reference>